<dbReference type="InterPro" id="IPR050743">
    <property type="entry name" value="2-oxoacid_DH_E2_comp"/>
</dbReference>
<comment type="similarity">
    <text evidence="2 6">Belongs to the 2-oxoacid dehydrogenase family.</text>
</comment>
<evidence type="ECO:0000256" key="6">
    <source>
        <dbReference type="RuleBase" id="RU003423"/>
    </source>
</evidence>
<evidence type="ECO:0000313" key="11">
    <source>
        <dbReference type="Proteomes" id="UP000823937"/>
    </source>
</evidence>
<evidence type="ECO:0000259" key="9">
    <source>
        <dbReference type="PROSITE" id="PS51826"/>
    </source>
</evidence>
<comment type="cofactor">
    <cofactor evidence="1 6">
        <name>(R)-lipoate</name>
        <dbReference type="ChEBI" id="CHEBI:83088"/>
    </cofactor>
</comment>
<dbReference type="Pfam" id="PF00198">
    <property type="entry name" value="2-oxoacid_dh"/>
    <property type="match status" value="1"/>
</dbReference>
<dbReference type="PROSITE" id="PS50968">
    <property type="entry name" value="BIOTINYL_LIPOYL"/>
    <property type="match status" value="1"/>
</dbReference>
<dbReference type="PROSITE" id="PS00189">
    <property type="entry name" value="LIPOYL"/>
    <property type="match status" value="1"/>
</dbReference>
<dbReference type="EC" id="2.3.1.-" evidence="6"/>
<dbReference type="InterPro" id="IPR011053">
    <property type="entry name" value="Single_hybrid_motif"/>
</dbReference>
<dbReference type="Gene3D" id="3.30.559.10">
    <property type="entry name" value="Chloramphenicol acetyltransferase-like domain"/>
    <property type="match status" value="1"/>
</dbReference>
<dbReference type="CDD" id="cd06849">
    <property type="entry name" value="lipoyl_domain"/>
    <property type="match status" value="1"/>
</dbReference>
<reference evidence="10" key="2">
    <citation type="submission" date="2021-04" db="EMBL/GenBank/DDBJ databases">
        <authorList>
            <person name="Gilroy R."/>
        </authorList>
    </citation>
    <scope>NUCLEOTIDE SEQUENCE</scope>
    <source>
        <strain evidence="10">CHK169-2315</strain>
    </source>
</reference>
<evidence type="ECO:0000256" key="3">
    <source>
        <dbReference type="ARBA" id="ARBA00022679"/>
    </source>
</evidence>
<organism evidence="10 11">
    <name type="scientific">Candidatus Pseudogracilibacillus intestinigallinarum</name>
    <dbReference type="NCBI Taxonomy" id="2838742"/>
    <lineage>
        <taxon>Bacteria</taxon>
        <taxon>Bacillati</taxon>
        <taxon>Bacillota</taxon>
        <taxon>Bacilli</taxon>
        <taxon>Bacillales</taxon>
        <taxon>Bacillaceae</taxon>
        <taxon>Pseudogracilibacillus</taxon>
    </lineage>
</organism>
<dbReference type="SUPFAM" id="SSF51230">
    <property type="entry name" value="Single hybrid motif"/>
    <property type="match status" value="1"/>
</dbReference>
<dbReference type="EMBL" id="DXHX01000123">
    <property type="protein sequence ID" value="HIV75054.1"/>
    <property type="molecule type" value="Genomic_DNA"/>
</dbReference>
<evidence type="ECO:0000256" key="1">
    <source>
        <dbReference type="ARBA" id="ARBA00001938"/>
    </source>
</evidence>
<dbReference type="Gene3D" id="2.40.50.100">
    <property type="match status" value="1"/>
</dbReference>
<dbReference type="Pfam" id="PF02817">
    <property type="entry name" value="E3_binding"/>
    <property type="match status" value="1"/>
</dbReference>
<keyword evidence="5 6" id="KW-0012">Acyltransferase</keyword>
<dbReference type="FunFam" id="3.30.559.10:FF:000007">
    <property type="entry name" value="Dihydrolipoamide acetyltransferase component of pyruvate dehydrogenase complex"/>
    <property type="match status" value="1"/>
</dbReference>
<name>A0A9D1TK22_9BACI</name>
<sequence>MSIEKIVMPKLGESVNEGTITTWLVKVGEHVNEYDPIAEVMTDKVNAEIPSSYTGTIKEIIVQEGETIEVDELICYIETDKDETTEESNSAKEKSDIGEAVVETTNEVSMSHRYSPAVLSLSQQHGIHLDDVTGTGIGGRITRKDIQKYIQHRKSSVTEGTTQTEERTSKPVVQPQATQNYEEGYELTGVRKAIADKMVLSTTEIPHAWMTVEVDVTNLVKYRNSVKQSFKDREGFNLTYFPFFIYAVAQALQAYPILNSTWQRKKIVQHRDVNISIAVANENELYVPVIQNADEKTVKGLAKSVQELANKAKTNQLTQNDMTNGTFTVNNTGTFGSVSSMGIINHPQVAILQVESIVKRPVIIDDMFAARDIVNLSLSLDHRVLDGLVAGRFLQHVKQTLESIDENTSLI</sequence>
<dbReference type="GO" id="GO:0005737">
    <property type="term" value="C:cytoplasm"/>
    <property type="evidence" value="ECO:0007669"/>
    <property type="project" value="TreeGrafter"/>
</dbReference>
<protein>
    <recommendedName>
        <fullName evidence="6">Dihydrolipoamide acetyltransferase component of pyruvate dehydrogenase complex</fullName>
        <ecNumber evidence="6">2.3.1.-</ecNumber>
    </recommendedName>
</protein>
<dbReference type="InterPro" id="IPR000089">
    <property type="entry name" value="Biotin_lipoyl"/>
</dbReference>
<feature type="region of interest" description="Disordered" evidence="7">
    <location>
        <begin position="153"/>
        <end position="172"/>
    </location>
</feature>
<feature type="domain" description="Peripheral subunit-binding (PSBD)" evidence="9">
    <location>
        <begin position="113"/>
        <end position="150"/>
    </location>
</feature>
<gene>
    <name evidence="10" type="ORF">H9895_08265</name>
</gene>
<dbReference type="PROSITE" id="PS51826">
    <property type="entry name" value="PSBD"/>
    <property type="match status" value="1"/>
</dbReference>
<dbReference type="Pfam" id="PF00364">
    <property type="entry name" value="Biotin_lipoyl"/>
    <property type="match status" value="1"/>
</dbReference>
<evidence type="ECO:0000256" key="5">
    <source>
        <dbReference type="ARBA" id="ARBA00023315"/>
    </source>
</evidence>
<dbReference type="SUPFAM" id="SSF52777">
    <property type="entry name" value="CoA-dependent acyltransferases"/>
    <property type="match status" value="1"/>
</dbReference>
<keyword evidence="4 6" id="KW-0450">Lipoyl</keyword>
<dbReference type="PANTHER" id="PTHR43178:SF5">
    <property type="entry name" value="LIPOAMIDE ACYLTRANSFERASE COMPONENT OF BRANCHED-CHAIN ALPHA-KETO ACID DEHYDROGENASE COMPLEX, MITOCHONDRIAL"/>
    <property type="match status" value="1"/>
</dbReference>
<keyword evidence="3 6" id="KW-0808">Transferase</keyword>
<dbReference type="InterPro" id="IPR003016">
    <property type="entry name" value="2-oxoA_DH_lipoyl-BS"/>
</dbReference>
<dbReference type="Proteomes" id="UP000823937">
    <property type="component" value="Unassembled WGS sequence"/>
</dbReference>
<evidence type="ECO:0000259" key="8">
    <source>
        <dbReference type="PROSITE" id="PS50968"/>
    </source>
</evidence>
<dbReference type="AlphaFoldDB" id="A0A9D1TK22"/>
<dbReference type="InterPro" id="IPR023213">
    <property type="entry name" value="CAT-like_dom_sf"/>
</dbReference>
<reference evidence="10" key="1">
    <citation type="journal article" date="2021" name="PeerJ">
        <title>Extensive microbial diversity within the chicken gut microbiome revealed by metagenomics and culture.</title>
        <authorList>
            <person name="Gilroy R."/>
            <person name="Ravi A."/>
            <person name="Getino M."/>
            <person name="Pursley I."/>
            <person name="Horton D.L."/>
            <person name="Alikhan N.F."/>
            <person name="Baker D."/>
            <person name="Gharbi K."/>
            <person name="Hall N."/>
            <person name="Watson M."/>
            <person name="Adriaenssens E.M."/>
            <person name="Foster-Nyarko E."/>
            <person name="Jarju S."/>
            <person name="Secka A."/>
            <person name="Antonio M."/>
            <person name="Oren A."/>
            <person name="Chaudhuri R.R."/>
            <person name="La Ragione R."/>
            <person name="Hildebrand F."/>
            <person name="Pallen M.J."/>
        </authorList>
    </citation>
    <scope>NUCLEOTIDE SEQUENCE</scope>
    <source>
        <strain evidence="10">CHK169-2315</strain>
    </source>
</reference>
<accession>A0A9D1TK22</accession>
<evidence type="ECO:0000313" key="10">
    <source>
        <dbReference type="EMBL" id="HIV75054.1"/>
    </source>
</evidence>
<evidence type="ECO:0000256" key="7">
    <source>
        <dbReference type="SAM" id="MobiDB-lite"/>
    </source>
</evidence>
<dbReference type="InterPro" id="IPR004167">
    <property type="entry name" value="PSBD"/>
</dbReference>
<dbReference type="GO" id="GO:0016407">
    <property type="term" value="F:acetyltransferase activity"/>
    <property type="evidence" value="ECO:0007669"/>
    <property type="project" value="TreeGrafter"/>
</dbReference>
<dbReference type="InterPro" id="IPR001078">
    <property type="entry name" value="2-oxoacid_DH_actylTfrase"/>
</dbReference>
<comment type="caution">
    <text evidence="10">The sequence shown here is derived from an EMBL/GenBank/DDBJ whole genome shotgun (WGS) entry which is preliminary data.</text>
</comment>
<evidence type="ECO:0000256" key="2">
    <source>
        <dbReference type="ARBA" id="ARBA00007317"/>
    </source>
</evidence>
<dbReference type="InterPro" id="IPR036625">
    <property type="entry name" value="E3-bd_dom_sf"/>
</dbReference>
<feature type="domain" description="Lipoyl-binding" evidence="8">
    <location>
        <begin position="3"/>
        <end position="78"/>
    </location>
</feature>
<proteinExistence type="inferred from homology"/>
<dbReference type="SUPFAM" id="SSF47005">
    <property type="entry name" value="Peripheral subunit-binding domain of 2-oxo acid dehydrogenase complex"/>
    <property type="match status" value="1"/>
</dbReference>
<dbReference type="Gene3D" id="4.10.320.10">
    <property type="entry name" value="E3-binding domain"/>
    <property type="match status" value="1"/>
</dbReference>
<evidence type="ECO:0000256" key="4">
    <source>
        <dbReference type="ARBA" id="ARBA00022823"/>
    </source>
</evidence>
<dbReference type="PANTHER" id="PTHR43178">
    <property type="entry name" value="DIHYDROLIPOAMIDE ACETYLTRANSFERASE COMPONENT OF PYRUVATE DEHYDROGENASE COMPLEX"/>
    <property type="match status" value="1"/>
</dbReference>
<dbReference type="GO" id="GO:0031405">
    <property type="term" value="F:lipoic acid binding"/>
    <property type="evidence" value="ECO:0007669"/>
    <property type="project" value="TreeGrafter"/>
</dbReference>